<dbReference type="InterPro" id="IPR036653">
    <property type="entry name" value="CinA-like_C"/>
</dbReference>
<dbReference type="Gene3D" id="3.90.950.20">
    <property type="entry name" value="CinA-like"/>
    <property type="match status" value="1"/>
</dbReference>
<dbReference type="Proteomes" id="UP001168363">
    <property type="component" value="Unassembled WGS sequence"/>
</dbReference>
<dbReference type="SUPFAM" id="SSF142433">
    <property type="entry name" value="CinA-like"/>
    <property type="match status" value="1"/>
</dbReference>
<dbReference type="EMBL" id="JAULSC010000012">
    <property type="protein sequence ID" value="MDO3396660.1"/>
    <property type="molecule type" value="Genomic_DNA"/>
</dbReference>
<sequence>MVDETDAAAAPAAALHALLRARAATLGTAESLTGGLLAGLLTDVPGASATYVGGVVSYATELKQGLLGVPAGLVAEHGVVSAQCAEAMAAGALAATGATWALSTTGVAGPDRQEGHPAGTVFVGVAGPDLVTSVRLALHGERAQVRHETCTRAVSVLTGILEGCAGEEEDLG</sequence>
<accession>A0ABT8TT97</accession>
<proteinExistence type="predicted"/>
<keyword evidence="3" id="KW-1185">Reference proteome</keyword>
<gene>
    <name evidence="2" type="ORF">QWJ41_13100</name>
</gene>
<protein>
    <submittedName>
        <fullName evidence="2">Nicotinamide-nucleotide amidohydrolase family protein</fullName>
    </submittedName>
</protein>
<evidence type="ECO:0000313" key="2">
    <source>
        <dbReference type="EMBL" id="MDO3396660.1"/>
    </source>
</evidence>
<organism evidence="2 3">
    <name type="scientific">Nocardioides cremeus</name>
    <dbReference type="NCBI Taxonomy" id="3058044"/>
    <lineage>
        <taxon>Bacteria</taxon>
        <taxon>Bacillati</taxon>
        <taxon>Actinomycetota</taxon>
        <taxon>Actinomycetes</taxon>
        <taxon>Propionibacteriales</taxon>
        <taxon>Nocardioidaceae</taxon>
        <taxon>Nocardioides</taxon>
    </lineage>
</organism>
<feature type="domain" description="CinA C-terminal" evidence="1">
    <location>
        <begin position="12"/>
        <end position="158"/>
    </location>
</feature>
<dbReference type="InterPro" id="IPR008136">
    <property type="entry name" value="CinA_C"/>
</dbReference>
<comment type="caution">
    <text evidence="2">The sequence shown here is derived from an EMBL/GenBank/DDBJ whole genome shotgun (WGS) entry which is preliminary data.</text>
</comment>
<dbReference type="Pfam" id="PF02464">
    <property type="entry name" value="CinA"/>
    <property type="match status" value="1"/>
</dbReference>
<evidence type="ECO:0000313" key="3">
    <source>
        <dbReference type="Proteomes" id="UP001168363"/>
    </source>
</evidence>
<dbReference type="NCBIfam" id="TIGR00199">
    <property type="entry name" value="PncC_domain"/>
    <property type="match status" value="1"/>
</dbReference>
<evidence type="ECO:0000259" key="1">
    <source>
        <dbReference type="Pfam" id="PF02464"/>
    </source>
</evidence>
<reference evidence="2" key="1">
    <citation type="submission" date="2023-06" db="EMBL/GenBank/DDBJ databases">
        <title>Genome sequence of Nocardioides sp. SOB44.</title>
        <authorList>
            <person name="Zhang G."/>
        </authorList>
    </citation>
    <scope>NUCLEOTIDE SEQUENCE</scope>
    <source>
        <strain evidence="2">SOB44</strain>
    </source>
</reference>
<dbReference type="RefSeq" id="WP_302708821.1">
    <property type="nucleotide sequence ID" value="NZ_JAULSC010000012.1"/>
</dbReference>
<name>A0ABT8TT97_9ACTN</name>